<dbReference type="GO" id="GO:0016020">
    <property type="term" value="C:membrane"/>
    <property type="evidence" value="ECO:0007669"/>
    <property type="project" value="UniProtKB-SubCell"/>
</dbReference>
<evidence type="ECO:0000313" key="8">
    <source>
        <dbReference type="Proteomes" id="UP000325780"/>
    </source>
</evidence>
<dbReference type="AlphaFoldDB" id="A0A5N6TPK7"/>
<dbReference type="InterPro" id="IPR029069">
    <property type="entry name" value="HotDog_dom_sf"/>
</dbReference>
<feature type="compositionally biased region" description="Low complexity" evidence="5">
    <location>
        <begin position="536"/>
        <end position="550"/>
    </location>
</feature>
<dbReference type="SUPFAM" id="SSF144091">
    <property type="entry name" value="Rhomboid-like"/>
    <property type="match status" value="1"/>
</dbReference>
<dbReference type="SUPFAM" id="SSF54637">
    <property type="entry name" value="Thioesterase/thiol ester dehydrase-isomerase"/>
    <property type="match status" value="1"/>
</dbReference>
<dbReference type="InterPro" id="IPR007599">
    <property type="entry name" value="DER1"/>
</dbReference>
<dbReference type="GO" id="GO:0019171">
    <property type="term" value="F:(3R)-hydroxyacyl-[acyl-carrier-protein] dehydratase activity"/>
    <property type="evidence" value="ECO:0007669"/>
    <property type="project" value="TreeGrafter"/>
</dbReference>
<keyword evidence="3 6" id="KW-1133">Transmembrane helix</keyword>
<dbReference type="Gene3D" id="3.10.129.10">
    <property type="entry name" value="Hotdog Thioesterase"/>
    <property type="match status" value="1"/>
</dbReference>
<evidence type="ECO:0000256" key="3">
    <source>
        <dbReference type="ARBA" id="ARBA00022989"/>
    </source>
</evidence>
<protein>
    <submittedName>
        <fullName evidence="7">DER1-domain-containing protein</fullName>
    </submittedName>
</protein>
<evidence type="ECO:0000256" key="6">
    <source>
        <dbReference type="SAM" id="Phobius"/>
    </source>
</evidence>
<keyword evidence="2 6" id="KW-0812">Transmembrane</keyword>
<dbReference type="Proteomes" id="UP000325780">
    <property type="component" value="Unassembled WGS sequence"/>
</dbReference>
<feature type="compositionally biased region" description="Polar residues" evidence="5">
    <location>
        <begin position="523"/>
        <end position="535"/>
    </location>
</feature>
<feature type="transmembrane region" description="Helical" evidence="6">
    <location>
        <begin position="441"/>
        <end position="466"/>
    </location>
</feature>
<keyword evidence="8" id="KW-1185">Reference proteome</keyword>
<evidence type="ECO:0000313" key="7">
    <source>
        <dbReference type="EMBL" id="KAE8148217.1"/>
    </source>
</evidence>
<feature type="region of interest" description="Disordered" evidence="5">
    <location>
        <begin position="516"/>
        <end position="559"/>
    </location>
</feature>
<accession>A0A5N6TPK7</accession>
<name>A0A5N6TPK7_ASPAV</name>
<evidence type="ECO:0000256" key="1">
    <source>
        <dbReference type="ARBA" id="ARBA00004141"/>
    </source>
</evidence>
<dbReference type="InterPro" id="IPR052741">
    <property type="entry name" value="Mitochondrial_HTD2"/>
</dbReference>
<evidence type="ECO:0000256" key="5">
    <source>
        <dbReference type="SAM" id="MobiDB-lite"/>
    </source>
</evidence>
<dbReference type="EMBL" id="ML742169">
    <property type="protein sequence ID" value="KAE8148217.1"/>
    <property type="molecule type" value="Genomic_DNA"/>
</dbReference>
<proteinExistence type="predicted"/>
<dbReference type="PANTHER" id="PTHR28152">
    <property type="entry name" value="HYDROXYACYL-THIOESTER DEHYDRATASE TYPE 2, MITOCHONDRIAL"/>
    <property type="match status" value="1"/>
</dbReference>
<evidence type="ECO:0000256" key="4">
    <source>
        <dbReference type="ARBA" id="ARBA00023136"/>
    </source>
</evidence>
<reference evidence="7 8" key="1">
    <citation type="submission" date="2019-04" db="EMBL/GenBank/DDBJ databases">
        <title>Friends and foes A comparative genomics study of 23 Aspergillus species from section Flavi.</title>
        <authorList>
            <consortium name="DOE Joint Genome Institute"/>
            <person name="Kjaerbolling I."/>
            <person name="Vesth T."/>
            <person name="Frisvad J.C."/>
            <person name="Nybo J.L."/>
            <person name="Theobald S."/>
            <person name="Kildgaard S."/>
            <person name="Isbrandt T."/>
            <person name="Kuo A."/>
            <person name="Sato A."/>
            <person name="Lyhne E.K."/>
            <person name="Kogle M.E."/>
            <person name="Wiebenga A."/>
            <person name="Kun R.S."/>
            <person name="Lubbers R.J."/>
            <person name="Makela M.R."/>
            <person name="Barry K."/>
            <person name="Chovatia M."/>
            <person name="Clum A."/>
            <person name="Daum C."/>
            <person name="Haridas S."/>
            <person name="He G."/>
            <person name="LaButti K."/>
            <person name="Lipzen A."/>
            <person name="Mondo S."/>
            <person name="Riley R."/>
            <person name="Salamov A."/>
            <person name="Simmons B.A."/>
            <person name="Magnuson J.K."/>
            <person name="Henrissat B."/>
            <person name="Mortensen U.H."/>
            <person name="Larsen T.O."/>
            <person name="Devries R.P."/>
            <person name="Grigoriev I.V."/>
            <person name="Machida M."/>
            <person name="Baker S.E."/>
            <person name="Andersen M.R."/>
        </authorList>
    </citation>
    <scope>NUCLEOTIDE SEQUENCE [LARGE SCALE GENOMIC DNA]</scope>
    <source>
        <strain evidence="7 8">IBT 18842</strain>
    </source>
</reference>
<sequence>MKRDVLYALRPMGPRPLVVSRPYSSLGERLHQELTSRRLPLMFDYLSTQPSHLLSLTLVNLLPGSQGSSTIHTALPSVNRAFCLPAGHHLVYFPPQVTLSQLLPDGTDVLHSPGEPFNRRLWAGGRVRFPLKRGLALNGSRAVCIETIRDVITKGREGEEKVIVRIERRIGTVQENEDEHSIRERIWNGNADETGYSAVIEDRDLVFMREKAPDDLTRDRANFGSDRRIVKRYPSLLVHGPLTLTLLLTVLSNHLSNIGRVITEIRYRNLAPLYVREALAICGKPKTSESDTVWDIWIETGNGSLAVRGTIHTTTVVLTLLTFTQSALVYGGLISSKHVLFHPGLVFKIFPEVWRLFTPFLLTGPRFDLIFDLYFLYQYGSALETGSPRFGLPGDFLMYLSFIATTILGTAVSCTYILILVAMIIALVYTFSLENRGRKATFFVIQIPVELLPWAMLTWTLVVAGWPAAFSQSMGVVAGHLYEFLSHIYPTFGGGGRNYIATPAFVRGIFSTHTARRRSRSSGTAYRPNTQDQNPSRAWSSSLQNSWSSRGPGRRLGSQ</sequence>
<feature type="transmembrane region" description="Helical" evidence="6">
    <location>
        <begin position="396"/>
        <end position="429"/>
    </location>
</feature>
<dbReference type="OrthoDB" id="19102at2759"/>
<organism evidence="7 8">
    <name type="scientific">Aspergillus avenaceus</name>
    <dbReference type="NCBI Taxonomy" id="36643"/>
    <lineage>
        <taxon>Eukaryota</taxon>
        <taxon>Fungi</taxon>
        <taxon>Dikarya</taxon>
        <taxon>Ascomycota</taxon>
        <taxon>Pezizomycotina</taxon>
        <taxon>Eurotiomycetes</taxon>
        <taxon>Eurotiomycetidae</taxon>
        <taxon>Eurotiales</taxon>
        <taxon>Aspergillaceae</taxon>
        <taxon>Aspergillus</taxon>
        <taxon>Aspergillus subgen. Circumdati</taxon>
    </lineage>
</organism>
<comment type="subcellular location">
    <subcellularLocation>
        <location evidence="1">Membrane</location>
        <topology evidence="1">Multi-pass membrane protein</topology>
    </subcellularLocation>
</comment>
<evidence type="ECO:0000256" key="2">
    <source>
        <dbReference type="ARBA" id="ARBA00022692"/>
    </source>
</evidence>
<dbReference type="GO" id="GO:0005739">
    <property type="term" value="C:mitochondrion"/>
    <property type="evidence" value="ECO:0007669"/>
    <property type="project" value="TreeGrafter"/>
</dbReference>
<dbReference type="InterPro" id="IPR035952">
    <property type="entry name" value="Rhomboid-like_sf"/>
</dbReference>
<gene>
    <name evidence="7" type="ORF">BDV25DRAFT_131400</name>
</gene>
<dbReference type="Pfam" id="PF04511">
    <property type="entry name" value="DER1"/>
    <property type="match status" value="1"/>
</dbReference>
<dbReference type="PANTHER" id="PTHR28152:SF1">
    <property type="entry name" value="HYDROXYACYL-THIOESTER DEHYDRATASE TYPE 2, MITOCHONDRIAL"/>
    <property type="match status" value="1"/>
</dbReference>
<keyword evidence="4 6" id="KW-0472">Membrane</keyword>